<feature type="region of interest" description="Disordered" evidence="1">
    <location>
        <begin position="140"/>
        <end position="160"/>
    </location>
</feature>
<proteinExistence type="predicted"/>
<keyword evidence="3" id="KW-1185">Reference proteome</keyword>
<evidence type="ECO:0000256" key="1">
    <source>
        <dbReference type="SAM" id="MobiDB-lite"/>
    </source>
</evidence>
<name>A0A812BFH1_ACAPH</name>
<comment type="caution">
    <text evidence="2">The sequence shown here is derived from an EMBL/GenBank/DDBJ whole genome shotgun (WGS) entry which is preliminary data.</text>
</comment>
<organism evidence="2 3">
    <name type="scientific">Acanthosepion pharaonis</name>
    <name type="common">Pharaoh cuttlefish</name>
    <name type="synonym">Sepia pharaonis</name>
    <dbReference type="NCBI Taxonomy" id="158019"/>
    <lineage>
        <taxon>Eukaryota</taxon>
        <taxon>Metazoa</taxon>
        <taxon>Spiralia</taxon>
        <taxon>Lophotrochozoa</taxon>
        <taxon>Mollusca</taxon>
        <taxon>Cephalopoda</taxon>
        <taxon>Coleoidea</taxon>
        <taxon>Decapodiformes</taxon>
        <taxon>Sepiida</taxon>
        <taxon>Sepiina</taxon>
        <taxon>Sepiidae</taxon>
        <taxon>Acanthosepion</taxon>
    </lineage>
</organism>
<feature type="compositionally biased region" description="Basic and acidic residues" evidence="1">
    <location>
        <begin position="141"/>
        <end position="160"/>
    </location>
</feature>
<sequence>MSSEAVNLGADLRREEVRRGGDRYIREVEAPEGHTLRATDDMCEAFRRHFESRFTKEPGLREEEFRSYLADFPRLSPIEAASCEGEITEDEVYVVLKKVGRGKSPGLDGLPYELYLRLSHIFVPILTAVFNNWFRSGVHPQSDHQGRDHSVEKGQRWWGS</sequence>
<protein>
    <recommendedName>
        <fullName evidence="4">Reverse transcriptase</fullName>
    </recommendedName>
</protein>
<gene>
    <name evidence="2" type="ORF">SPHA_16496</name>
</gene>
<evidence type="ECO:0000313" key="3">
    <source>
        <dbReference type="Proteomes" id="UP000597762"/>
    </source>
</evidence>
<dbReference type="EMBL" id="CAHIKZ030000580">
    <property type="protein sequence ID" value="CAE1227672.1"/>
    <property type="molecule type" value="Genomic_DNA"/>
</dbReference>
<evidence type="ECO:0008006" key="4">
    <source>
        <dbReference type="Google" id="ProtNLM"/>
    </source>
</evidence>
<reference evidence="2" key="1">
    <citation type="submission" date="2021-01" db="EMBL/GenBank/DDBJ databases">
        <authorList>
            <person name="Li R."/>
            <person name="Bekaert M."/>
        </authorList>
    </citation>
    <scope>NUCLEOTIDE SEQUENCE</scope>
    <source>
        <strain evidence="2">Farmed</strain>
    </source>
</reference>
<evidence type="ECO:0000313" key="2">
    <source>
        <dbReference type="EMBL" id="CAE1227672.1"/>
    </source>
</evidence>
<dbReference type="PANTHER" id="PTHR19446">
    <property type="entry name" value="REVERSE TRANSCRIPTASES"/>
    <property type="match status" value="1"/>
</dbReference>
<dbReference type="OrthoDB" id="416119at2759"/>
<accession>A0A812BFH1</accession>
<dbReference type="AlphaFoldDB" id="A0A812BFH1"/>
<dbReference type="Proteomes" id="UP000597762">
    <property type="component" value="Unassembled WGS sequence"/>
</dbReference>